<evidence type="ECO:0000256" key="1">
    <source>
        <dbReference type="ARBA" id="ARBA00001936"/>
    </source>
</evidence>
<evidence type="ECO:0000313" key="6">
    <source>
        <dbReference type="Proteomes" id="UP000007039"/>
    </source>
</evidence>
<dbReference type="STRING" id="768670.Calni_1149"/>
<dbReference type="CAZy" id="GT6">
    <property type="family name" value="Glycosyltransferase Family 6"/>
</dbReference>
<keyword evidence="6" id="KW-1185">Reference proteome</keyword>
<proteinExistence type="inferred from homology"/>
<comment type="similarity">
    <text evidence="2">Belongs to the glycosyltransferase 6 family.</text>
</comment>
<dbReference type="InterPro" id="IPR029044">
    <property type="entry name" value="Nucleotide-diphossugar_trans"/>
</dbReference>
<dbReference type="Proteomes" id="UP000007039">
    <property type="component" value="Chromosome"/>
</dbReference>
<dbReference type="AlphaFoldDB" id="E4TIL1"/>
<dbReference type="InterPro" id="IPR005076">
    <property type="entry name" value="Glyco_trans_6"/>
</dbReference>
<dbReference type="EMBL" id="CP002347">
    <property type="protein sequence ID" value="ADR19059.1"/>
    <property type="molecule type" value="Genomic_DNA"/>
</dbReference>
<dbReference type="RefSeq" id="WP_013451271.1">
    <property type="nucleotide sequence ID" value="NC_014758.1"/>
</dbReference>
<dbReference type="KEGG" id="cni:Calni_1149"/>
<comment type="cofactor">
    <cofactor evidence="1">
        <name>Mn(2+)</name>
        <dbReference type="ChEBI" id="CHEBI:29035"/>
    </cofactor>
</comment>
<accession>E4TIL1</accession>
<dbReference type="GO" id="GO:0016758">
    <property type="term" value="F:hexosyltransferase activity"/>
    <property type="evidence" value="ECO:0007669"/>
    <property type="project" value="InterPro"/>
</dbReference>
<dbReference type="PANTHER" id="PTHR10462:SF53">
    <property type="entry name" value="HISTO-BLOOD GROUP ABO SYSTEM TRANSFERASE 1-LIKE"/>
    <property type="match status" value="1"/>
</dbReference>
<dbReference type="Gene3D" id="3.90.550.10">
    <property type="entry name" value="Spore Coat Polysaccharide Biosynthesis Protein SpsA, Chain A"/>
    <property type="match status" value="1"/>
</dbReference>
<evidence type="ECO:0000256" key="3">
    <source>
        <dbReference type="ARBA" id="ARBA00022676"/>
    </source>
</evidence>
<evidence type="ECO:0000256" key="4">
    <source>
        <dbReference type="ARBA" id="ARBA00022679"/>
    </source>
</evidence>
<protein>
    <submittedName>
        <fullName evidence="5">Glycosyl transferase family 6</fullName>
    </submittedName>
</protein>
<dbReference type="GO" id="GO:0016020">
    <property type="term" value="C:membrane"/>
    <property type="evidence" value="ECO:0007669"/>
    <property type="project" value="InterPro"/>
</dbReference>
<dbReference type="SUPFAM" id="SSF53448">
    <property type="entry name" value="Nucleotide-diphospho-sugar transferases"/>
    <property type="match status" value="1"/>
</dbReference>
<dbReference type="OrthoDB" id="2535579at2"/>
<evidence type="ECO:0000313" key="5">
    <source>
        <dbReference type="EMBL" id="ADR19059.1"/>
    </source>
</evidence>
<dbReference type="eggNOG" id="ENOG5032KHW">
    <property type="taxonomic scope" value="Bacteria"/>
</dbReference>
<organism evidence="5 6">
    <name type="scientific">Calditerrivibrio nitroreducens (strain DSM 19672 / NBRC 101217 / Yu37-1)</name>
    <dbReference type="NCBI Taxonomy" id="768670"/>
    <lineage>
        <taxon>Bacteria</taxon>
        <taxon>Pseudomonadati</taxon>
        <taxon>Deferribacterota</taxon>
        <taxon>Deferribacteres</taxon>
        <taxon>Deferribacterales</taxon>
        <taxon>Calditerrivibrionaceae</taxon>
    </lineage>
</organism>
<reference key="1">
    <citation type="submission" date="2010-11" db="EMBL/GenBank/DDBJ databases">
        <title>The complete genome of chromosome of Calditerrivibrio nitroreducens DSM 19672.</title>
        <authorList>
            <consortium name="US DOE Joint Genome Institute (JGI-PGF)"/>
            <person name="Lucas S."/>
            <person name="Copeland A."/>
            <person name="Lapidus A."/>
            <person name="Bruce D."/>
            <person name="Goodwin L."/>
            <person name="Pitluck S."/>
            <person name="Kyrpides N."/>
            <person name="Mavromatis K."/>
            <person name="Ivanova N."/>
            <person name="Mikhailova N."/>
            <person name="Zeytun A."/>
            <person name="Brettin T."/>
            <person name="Detter J.C."/>
            <person name="Tapia R."/>
            <person name="Han C."/>
            <person name="Land M."/>
            <person name="Hauser L."/>
            <person name="Markowitz V."/>
            <person name="Cheng J.-F."/>
            <person name="Hugenholtz P."/>
            <person name="Woyke T."/>
            <person name="Wu D."/>
            <person name="Spring S."/>
            <person name="Schroeder M."/>
            <person name="Brambilla E."/>
            <person name="Klenk H.-P."/>
            <person name="Eisen J.A."/>
        </authorList>
    </citation>
    <scope>NUCLEOTIDE SEQUENCE [LARGE SCALE GENOMIC DNA]</scope>
    <source>
        <strain>DSM 19672</strain>
    </source>
</reference>
<keyword evidence="4 5" id="KW-0808">Transferase</keyword>
<dbReference type="Pfam" id="PF03414">
    <property type="entry name" value="Glyco_transf_6"/>
    <property type="match status" value="1"/>
</dbReference>
<dbReference type="HOGENOM" id="CLU_062445_0_0_0"/>
<keyword evidence="3" id="KW-0328">Glycosyltransferase</keyword>
<name>E4TIL1_CALNY</name>
<dbReference type="GO" id="GO:0005975">
    <property type="term" value="P:carbohydrate metabolic process"/>
    <property type="evidence" value="ECO:0007669"/>
    <property type="project" value="InterPro"/>
</dbReference>
<reference evidence="5 6" key="2">
    <citation type="journal article" date="2011" name="Stand. Genomic Sci.">
        <title>Complete genome sequence of Calditerrivibrio nitroreducens type strain (Yu37-1).</title>
        <authorList>
            <person name="Pitluck S."/>
            <person name="Sikorski J."/>
            <person name="Zeytun A."/>
            <person name="Lapidus A."/>
            <person name="Nolan M."/>
            <person name="Lucas S."/>
            <person name="Hammon N."/>
            <person name="Deshpande S."/>
            <person name="Cheng J.F."/>
            <person name="Tapia R."/>
            <person name="Han C."/>
            <person name="Goodwin L."/>
            <person name="Liolios K."/>
            <person name="Pagani I."/>
            <person name="Ivanova N."/>
            <person name="Mavromatis K."/>
            <person name="Pati A."/>
            <person name="Chen A."/>
            <person name="Palaniappan K."/>
            <person name="Hauser L."/>
            <person name="Chang Y.J."/>
            <person name="Jeffries C.D."/>
            <person name="Detter J.C."/>
            <person name="Brambilla E."/>
            <person name="Djao O.D."/>
            <person name="Rohde M."/>
            <person name="Spring S."/>
            <person name="Goker M."/>
            <person name="Woyke T."/>
            <person name="Bristow J."/>
            <person name="Eisen J.A."/>
            <person name="Markowitz V."/>
            <person name="Hugenholtz P."/>
            <person name="Kyrpides N.C."/>
            <person name="Klenk H.P."/>
            <person name="Land M."/>
        </authorList>
    </citation>
    <scope>NUCLEOTIDE SEQUENCE [LARGE SCALE GENOMIC DNA]</scope>
    <source>
        <strain evidence="6">DSM 19672 / NBRC 101217 / Yu37-1</strain>
    </source>
</reference>
<gene>
    <name evidence="5" type="ordered locus">Calni_1149</name>
</gene>
<evidence type="ECO:0000256" key="2">
    <source>
        <dbReference type="ARBA" id="ARBA00010413"/>
    </source>
</evidence>
<sequence length="263" mass="32026" precursor="true">MKKVGILYIATGEYWKFWNDFFESSQKHFLQDCELYYFLFTDNTGLLNLSSEKIYSNYLEHQKWPYPTLLRYHVFYNHREIFRNMDYLIFCNANLVFLKNIRLEELFLDKPMFATLHPGYFRKSYRFFPYEKNVKSTAYLKRTANSVYVCGGFNGGLTEYFLKMSEILKINIDQDLKNGIIAKWHDESHFNKYVALNRCDFNILFSSYCYPENMRLNIEKIILVRDKDKVFKIIHKGKWYYFRYNIMKWIRNIKNTILDLVKC</sequence>
<dbReference type="PANTHER" id="PTHR10462">
    <property type="entry name" value="GLYCOSYLTRANSFERASE-RELATED"/>
    <property type="match status" value="1"/>
</dbReference>